<evidence type="ECO:0000313" key="3">
    <source>
        <dbReference type="Proteomes" id="UP000199158"/>
    </source>
</evidence>
<keyword evidence="1" id="KW-1133">Transmembrane helix</keyword>
<sequence>MMQLLTKSKSRIERIYDKIKGQILSVEERFEKYNTLIYWAGILLYRVLLDIVYATVISPVYAYADFTLAPNLVRYMLSWLFTVVIALFSQFLLRQKYVSSYLVFLFDLIYFLPLQTMYGLRGLDIVFYLGAMVYWVLLTVLQGKIPVIKLAPPKFGTKIMFTAMAGICAVFVLYISWRYTGFRLIFRLNDVYRWRSEAAGYSMPSVFRYFFSMTSTAIPLFMVYAFQKRKYIWTAVLFAVEYLHFSVDGSKSTVFYLAMVIVGYLFFHSRRSKWLPWALFAVGGAGCAESLLNGTQYIISYFYRRVMMIPVLLSSYYFDYFTQHPIDFLRGGILRRVGLQSPYSGNIPKMIGWLYENVDTAANNGLLGDAFFCFGLAGVVLMPIILILCFRLLDACTEGLHSNITFGICIYFAISFTNSNWSTILLTHGLLFICLILYLWPRDVLQRKEVCYGE</sequence>
<organism evidence="2 3">
    <name type="scientific">Hydrogenoanaerobacterium saccharovorans</name>
    <dbReference type="NCBI Taxonomy" id="474960"/>
    <lineage>
        <taxon>Bacteria</taxon>
        <taxon>Bacillati</taxon>
        <taxon>Bacillota</taxon>
        <taxon>Clostridia</taxon>
        <taxon>Eubacteriales</taxon>
        <taxon>Oscillospiraceae</taxon>
        <taxon>Hydrogenoanaerobacterium</taxon>
    </lineage>
</organism>
<evidence type="ECO:0008006" key="4">
    <source>
        <dbReference type="Google" id="ProtNLM"/>
    </source>
</evidence>
<feature type="transmembrane region" description="Helical" evidence="1">
    <location>
        <begin position="206"/>
        <end position="224"/>
    </location>
</feature>
<keyword evidence="3" id="KW-1185">Reference proteome</keyword>
<feature type="transmembrane region" description="Helical" evidence="1">
    <location>
        <begin position="76"/>
        <end position="93"/>
    </location>
</feature>
<feature type="transmembrane region" description="Helical" evidence="1">
    <location>
        <begin position="125"/>
        <end position="147"/>
    </location>
</feature>
<feature type="transmembrane region" description="Helical" evidence="1">
    <location>
        <begin position="366"/>
        <end position="393"/>
    </location>
</feature>
<keyword evidence="1" id="KW-0812">Transmembrane</keyword>
<dbReference type="STRING" id="474960.SAMN05216180_2845"/>
<feature type="transmembrane region" description="Helical" evidence="1">
    <location>
        <begin position="423"/>
        <end position="440"/>
    </location>
</feature>
<dbReference type="RefSeq" id="WP_092756349.1">
    <property type="nucleotide sequence ID" value="NZ_FOCG01000004.1"/>
</dbReference>
<name>A0A1H8E167_9FIRM</name>
<feature type="transmembrane region" description="Helical" evidence="1">
    <location>
        <begin position="36"/>
        <end position="64"/>
    </location>
</feature>
<dbReference type="OrthoDB" id="2085032at2"/>
<evidence type="ECO:0000313" key="2">
    <source>
        <dbReference type="EMBL" id="SEN13319.1"/>
    </source>
</evidence>
<accession>A0A1H8E167</accession>
<evidence type="ECO:0000256" key="1">
    <source>
        <dbReference type="SAM" id="Phobius"/>
    </source>
</evidence>
<protein>
    <recommendedName>
        <fullName evidence="4">Oligosaccharide repeat unit polymerase</fullName>
    </recommendedName>
</protein>
<proteinExistence type="predicted"/>
<feature type="transmembrane region" description="Helical" evidence="1">
    <location>
        <begin position="159"/>
        <end position="177"/>
    </location>
</feature>
<dbReference type="AlphaFoldDB" id="A0A1H8E167"/>
<keyword evidence="1" id="KW-0472">Membrane</keyword>
<gene>
    <name evidence="2" type="ORF">SAMN05216180_2845</name>
</gene>
<dbReference type="EMBL" id="FOCG01000004">
    <property type="protein sequence ID" value="SEN13319.1"/>
    <property type="molecule type" value="Genomic_DNA"/>
</dbReference>
<feature type="transmembrane region" description="Helical" evidence="1">
    <location>
        <begin position="277"/>
        <end position="303"/>
    </location>
</feature>
<reference evidence="2 3" key="1">
    <citation type="submission" date="2016-10" db="EMBL/GenBank/DDBJ databases">
        <authorList>
            <person name="de Groot N.N."/>
        </authorList>
    </citation>
    <scope>NUCLEOTIDE SEQUENCE [LARGE SCALE GENOMIC DNA]</scope>
    <source>
        <strain evidence="2 3">CGMCC 1.5070</strain>
    </source>
</reference>
<feature type="transmembrane region" description="Helical" evidence="1">
    <location>
        <begin position="400"/>
        <end position="417"/>
    </location>
</feature>
<feature type="transmembrane region" description="Helical" evidence="1">
    <location>
        <begin position="253"/>
        <end position="270"/>
    </location>
</feature>
<dbReference type="Proteomes" id="UP000199158">
    <property type="component" value="Unassembled WGS sequence"/>
</dbReference>
<feature type="transmembrane region" description="Helical" evidence="1">
    <location>
        <begin position="100"/>
        <end position="119"/>
    </location>
</feature>